<dbReference type="InterPro" id="IPR002182">
    <property type="entry name" value="NB-ARC"/>
</dbReference>
<dbReference type="Gene3D" id="1.10.10.10">
    <property type="entry name" value="Winged helix-like DNA-binding domain superfamily/Winged helix DNA-binding domain"/>
    <property type="match status" value="1"/>
</dbReference>
<dbReference type="InterPro" id="IPR036388">
    <property type="entry name" value="WH-like_DNA-bd_sf"/>
</dbReference>
<dbReference type="SUPFAM" id="SSF48452">
    <property type="entry name" value="TPR-like"/>
    <property type="match status" value="2"/>
</dbReference>
<dbReference type="Proteomes" id="UP001569904">
    <property type="component" value="Unassembled WGS sequence"/>
</dbReference>
<dbReference type="Pfam" id="PF13424">
    <property type="entry name" value="TPR_12"/>
    <property type="match status" value="2"/>
</dbReference>
<dbReference type="InterPro" id="IPR027417">
    <property type="entry name" value="P-loop_NTPase"/>
</dbReference>
<dbReference type="Pfam" id="PF00931">
    <property type="entry name" value="NB-ARC"/>
    <property type="match status" value="1"/>
</dbReference>
<gene>
    <name evidence="3" type="ORF">SM436_31520</name>
</gene>
<feature type="compositionally biased region" description="Basic and acidic residues" evidence="1">
    <location>
        <begin position="113"/>
        <end position="126"/>
    </location>
</feature>
<dbReference type="PANTHER" id="PTHR47691">
    <property type="entry name" value="REGULATOR-RELATED"/>
    <property type="match status" value="1"/>
</dbReference>
<dbReference type="SUPFAM" id="SSF52540">
    <property type="entry name" value="P-loop containing nucleoside triphosphate hydrolases"/>
    <property type="match status" value="1"/>
</dbReference>
<dbReference type="SMART" id="SM00028">
    <property type="entry name" value="TPR"/>
    <property type="match status" value="4"/>
</dbReference>
<evidence type="ECO:0000259" key="2">
    <source>
        <dbReference type="Pfam" id="PF00931"/>
    </source>
</evidence>
<dbReference type="InterPro" id="IPR011990">
    <property type="entry name" value="TPR-like_helical_dom_sf"/>
</dbReference>
<dbReference type="PRINTS" id="PR00364">
    <property type="entry name" value="DISEASERSIST"/>
</dbReference>
<organism evidence="3 4">
    <name type="scientific">Actinomadura chokoriensis</name>
    <dbReference type="NCBI Taxonomy" id="454156"/>
    <lineage>
        <taxon>Bacteria</taxon>
        <taxon>Bacillati</taxon>
        <taxon>Actinomycetota</taxon>
        <taxon>Actinomycetes</taxon>
        <taxon>Streptosporangiales</taxon>
        <taxon>Thermomonosporaceae</taxon>
        <taxon>Actinomadura</taxon>
    </lineage>
</organism>
<feature type="domain" description="NB-ARC" evidence="2">
    <location>
        <begin position="264"/>
        <end position="415"/>
    </location>
</feature>
<dbReference type="InterPro" id="IPR009003">
    <property type="entry name" value="Peptidase_S1_PA"/>
</dbReference>
<dbReference type="PANTHER" id="PTHR47691:SF3">
    <property type="entry name" value="HTH-TYPE TRANSCRIPTIONAL REGULATOR RV0890C-RELATED"/>
    <property type="match status" value="1"/>
</dbReference>
<dbReference type="InterPro" id="IPR019734">
    <property type="entry name" value="TPR_rpt"/>
</dbReference>
<dbReference type="Pfam" id="PF13365">
    <property type="entry name" value="Trypsin_2"/>
    <property type="match status" value="1"/>
</dbReference>
<dbReference type="EMBL" id="JAXCEH010000028">
    <property type="protein sequence ID" value="MFA1558240.1"/>
    <property type="molecule type" value="Genomic_DNA"/>
</dbReference>
<dbReference type="Gene3D" id="2.40.10.120">
    <property type="match status" value="1"/>
</dbReference>
<dbReference type="RefSeq" id="WP_371945188.1">
    <property type="nucleotide sequence ID" value="NZ_JAXCEH010000028.1"/>
</dbReference>
<feature type="region of interest" description="Disordered" evidence="1">
    <location>
        <begin position="113"/>
        <end position="133"/>
    </location>
</feature>
<accession>A0ABV4R7Y2</accession>
<dbReference type="Gene3D" id="1.25.40.10">
    <property type="entry name" value="Tetratricopeptide repeat domain"/>
    <property type="match status" value="1"/>
</dbReference>
<evidence type="ECO:0000256" key="1">
    <source>
        <dbReference type="SAM" id="MobiDB-lite"/>
    </source>
</evidence>
<sequence>MPENTARAVEVLRRSPGGRWSVGSGCLVGGRWVLSAAHNVLDAEALLVRPVDETEHPAELVMLDEPRDLALLQVTGESFLLDLPPVRFARVDRSRTGVIESCWAIGFPRWKERPGEPGTVPRRDSAQVDGDIPTGSNLRTNLIELRTTSAPRPSGRRGLSEWQGMSGAVVFAQDAAGKALAVGVVIEHHVVEGTSALTVAPLDHWADTMRDAPWWPELGLDAMIRLPRPAGAPRSSTGHMNLERSLPDFTDRDEVIEKATALLTDRLTETCPLVVLHGMAGVGKTELANELAHRLAATFTHARIRVDVAAASTADAAMVEVLAAFGMSGDKLPDDPAQRRREFQTQLGKGPSLLLLDNVSEKRQAAPLLPASPGTAVIVTSRTTLASVDGADRLRLDPLPDPDGLRLFERIVGTEAVDRDRPSARKIVQLLAGLPLAIRIAAAHLVMRRGSLARYLSDLLDETRRMSHLEGEDRGVRSSFELSYRSLRPDTASLFRRLGVLAGRDFTAAVVARTGGVDDEDAERMLGEMTDRHLIEVAGEDRYRLHDLLRLYARERVEAEETPSERREAFRRSLDWYGDRLHEWMSRPGAHEQPPAEAIAWFADESLNVQASLRAAAEAGEDGRVVRIAESLYGLLFYRGHWEEMAAVKDLAVRAAHRIGDAPAELGSLIHLAEARRIIGRAAETPPLYERALEVVRSMDDPAKEAWVLTHFGDFQCDLGQPEQALDRYAEAQALYRSLDDTAGEIWLAAHIGDAYRQLGRHADAARVLERAMAMGERRGDRDEVVWCAWHLALAYEGLGRFADAEEVLAPAVAFHREIKNKAGLATMLCILGGVQRHTGRLSEARMAYSEALDLLVEIDAPTRVAEVRELLASLSEDGDAGA</sequence>
<keyword evidence="4" id="KW-1185">Reference proteome</keyword>
<name>A0ABV4R7Y2_9ACTN</name>
<evidence type="ECO:0000313" key="4">
    <source>
        <dbReference type="Proteomes" id="UP001569904"/>
    </source>
</evidence>
<comment type="caution">
    <text evidence="3">The sequence shown here is derived from an EMBL/GenBank/DDBJ whole genome shotgun (WGS) entry which is preliminary data.</text>
</comment>
<protein>
    <submittedName>
        <fullName evidence="3">Tetratricopeptide repeat protein</fullName>
    </submittedName>
</protein>
<evidence type="ECO:0000313" key="3">
    <source>
        <dbReference type="EMBL" id="MFA1558240.1"/>
    </source>
</evidence>
<proteinExistence type="predicted"/>
<reference evidence="3 4" key="1">
    <citation type="submission" date="2023-11" db="EMBL/GenBank/DDBJ databases">
        <title>Actinomadura monticuli sp. nov., isolated from volcanic ash.</title>
        <authorList>
            <person name="Lee S.D."/>
            <person name="Yang H."/>
            <person name="Kim I.S."/>
        </authorList>
    </citation>
    <scope>NUCLEOTIDE SEQUENCE [LARGE SCALE GENOMIC DNA]</scope>
    <source>
        <strain evidence="3 4">DSM 45346</strain>
    </source>
</reference>
<dbReference type="Gene3D" id="3.40.50.300">
    <property type="entry name" value="P-loop containing nucleotide triphosphate hydrolases"/>
    <property type="match status" value="1"/>
</dbReference>
<dbReference type="SUPFAM" id="SSF50494">
    <property type="entry name" value="Trypsin-like serine proteases"/>
    <property type="match status" value="1"/>
</dbReference>